<keyword evidence="2" id="KW-0808">Transferase</keyword>
<dbReference type="InterPro" id="IPR002500">
    <property type="entry name" value="PAPS_reduct_dom"/>
</dbReference>
<evidence type="ECO:0000313" key="3">
    <source>
        <dbReference type="Proteomes" id="UP000184471"/>
    </source>
</evidence>
<dbReference type="PANTHER" id="PTHR43196:SF2">
    <property type="entry name" value="PHOSPHOADENOSINE PHOSPHOSULFATE REDUCTASE"/>
    <property type="match status" value="1"/>
</dbReference>
<proteinExistence type="predicted"/>
<dbReference type="InterPro" id="IPR050128">
    <property type="entry name" value="Sulfate_adenylyltrnsfr_sub2"/>
</dbReference>
<protein>
    <submittedName>
        <fullName evidence="2">3'-phosphoadenosine 5'-phosphosulfate sulfotransferase (PAPS reductase)/FAD synthetase</fullName>
    </submittedName>
</protein>
<dbReference type="EMBL" id="FQVX01000003">
    <property type="protein sequence ID" value="SHG73949.1"/>
    <property type="molecule type" value="Genomic_DNA"/>
</dbReference>
<dbReference type="SUPFAM" id="SSF52402">
    <property type="entry name" value="Adenine nucleotide alpha hydrolases-like"/>
    <property type="match status" value="1"/>
</dbReference>
<evidence type="ECO:0000259" key="1">
    <source>
        <dbReference type="Pfam" id="PF01507"/>
    </source>
</evidence>
<dbReference type="GO" id="GO:0016740">
    <property type="term" value="F:transferase activity"/>
    <property type="evidence" value="ECO:0007669"/>
    <property type="project" value="UniProtKB-KW"/>
</dbReference>
<dbReference type="AlphaFoldDB" id="A0A1M5MAL9"/>
<name>A0A1M5MAL9_9ACTN</name>
<dbReference type="PANTHER" id="PTHR43196">
    <property type="entry name" value="SULFATE ADENYLYLTRANSFERASE SUBUNIT 2"/>
    <property type="match status" value="1"/>
</dbReference>
<gene>
    <name evidence="2" type="ORF">SAMN05444351_3088</name>
</gene>
<accession>A0A1M5MAL9</accession>
<keyword evidence="3" id="KW-1185">Reference proteome</keyword>
<dbReference type="InterPro" id="IPR014729">
    <property type="entry name" value="Rossmann-like_a/b/a_fold"/>
</dbReference>
<reference evidence="2 3" key="1">
    <citation type="submission" date="2016-11" db="EMBL/GenBank/DDBJ databases">
        <authorList>
            <person name="Jaros S."/>
            <person name="Januszkiewicz K."/>
            <person name="Wedrychowicz H."/>
        </authorList>
    </citation>
    <scope>NUCLEOTIDE SEQUENCE [LARGE SCALE GENOMIC DNA]</scope>
    <source>
        <strain evidence="2 3">DSM 45408</strain>
    </source>
</reference>
<feature type="domain" description="Phosphoadenosine phosphosulphate reductase" evidence="1">
    <location>
        <begin position="39"/>
        <end position="150"/>
    </location>
</feature>
<evidence type="ECO:0000313" key="2">
    <source>
        <dbReference type="EMBL" id="SHG73949.1"/>
    </source>
</evidence>
<sequence>MPGTSQRNLHFHTRKGSIMANNPTSATVSDALAAPNARHVLGISGGKDSAALAIYLRDRVPGLEYFFCDTGAELPETYEYLQRLETVLGSRIARLNADRGFDHWLWVYQGALPSPQMRWCTKALKIQPLEAWIGDQETYSYIGIRADEHRSGYISTKPNIHPVFPFKEDGVTKEGVLQILDDAGVGLPSYYEWRTRSGCYFCFFQRKAEWVGLAERHPDLYERAMEYEDKQGYEATAMQERQYTWSQGESLRELRDRGDEVRAKHEAALQREASRRRNLPLVEVLGDVLADEDDGDACTVCHV</sequence>
<dbReference type="STRING" id="1070870.SAMN05444351_3088"/>
<dbReference type="Pfam" id="PF01507">
    <property type="entry name" value="PAPS_reduct"/>
    <property type="match status" value="1"/>
</dbReference>
<dbReference type="Proteomes" id="UP000184471">
    <property type="component" value="Unassembled WGS sequence"/>
</dbReference>
<organism evidence="2 3">
    <name type="scientific">Geodermatophilus nigrescens</name>
    <dbReference type="NCBI Taxonomy" id="1070870"/>
    <lineage>
        <taxon>Bacteria</taxon>
        <taxon>Bacillati</taxon>
        <taxon>Actinomycetota</taxon>
        <taxon>Actinomycetes</taxon>
        <taxon>Geodermatophilales</taxon>
        <taxon>Geodermatophilaceae</taxon>
        <taxon>Geodermatophilus</taxon>
    </lineage>
</organism>
<dbReference type="Gene3D" id="3.40.50.620">
    <property type="entry name" value="HUPs"/>
    <property type="match status" value="1"/>
</dbReference>